<feature type="compositionally biased region" description="Low complexity" evidence="1">
    <location>
        <begin position="574"/>
        <end position="587"/>
    </location>
</feature>
<comment type="caution">
    <text evidence="4">The sequence shown here is derived from an EMBL/GenBank/DDBJ whole genome shotgun (WGS) entry which is preliminary data.</text>
</comment>
<evidence type="ECO:0000313" key="5">
    <source>
        <dbReference type="Proteomes" id="UP000782241"/>
    </source>
</evidence>
<evidence type="ECO:0000313" key="4">
    <source>
        <dbReference type="EMBL" id="KAG5658367.1"/>
    </source>
</evidence>
<protein>
    <submittedName>
        <fullName evidence="4">Uncharacterized protein</fullName>
    </submittedName>
</protein>
<evidence type="ECO:0000256" key="1">
    <source>
        <dbReference type="SAM" id="MobiDB-lite"/>
    </source>
</evidence>
<keyword evidence="5" id="KW-1185">Reference proteome</keyword>
<dbReference type="AlphaFoldDB" id="A0A9P7GWP3"/>
<dbReference type="InterPro" id="IPR055528">
    <property type="entry name" value="DUF7102"/>
</dbReference>
<dbReference type="Proteomes" id="UP000782241">
    <property type="component" value="Unassembled WGS sequence"/>
</dbReference>
<feature type="domain" description="DUF7102" evidence="2">
    <location>
        <begin position="625"/>
        <end position="790"/>
    </location>
</feature>
<proteinExistence type="predicted"/>
<evidence type="ECO:0000259" key="3">
    <source>
        <dbReference type="Pfam" id="PF23395"/>
    </source>
</evidence>
<dbReference type="Pfam" id="PF23395">
    <property type="entry name" value="SAM_6"/>
    <property type="match status" value="1"/>
</dbReference>
<feature type="domain" description="SAM-like" evidence="3">
    <location>
        <begin position="802"/>
        <end position="867"/>
    </location>
</feature>
<name>A0A9P7GWP3_9HYPO</name>
<dbReference type="Pfam" id="PF23394">
    <property type="entry name" value="DUF7102"/>
    <property type="match status" value="1"/>
</dbReference>
<evidence type="ECO:0000259" key="2">
    <source>
        <dbReference type="Pfam" id="PF23394"/>
    </source>
</evidence>
<sequence>MNSTTSTITSRDVINYALEQQCFYDHRASPYRFCDQLRQLKATAESTEADGLIRQPGLIARPLPRPKVPTEPLANYEDYEDYDVTTDLDVQSYSIFHFLQGTKQLRLPPETMDTGYDMKKEMKQYLNDIQLANTCNILTQWLPLSHVSNRSDEGLEFPSTVSRWQSLALRELEAVETASFESGIALMQEDNMLEKTCRPEQVREILLRNQPRAHFEPMSCPLSPASELDKAFVPSPEVMIIDITSDPSSPINTTVDELERNIENGFVESEPVAPSTMPSSPPTAKVVFLGSASTRPSVLKLDVPLLASSPGYTMVPNYLTANLASDFINSDQTCESPTQQGGFFEEAFQAVLEDKLYQTNRQLEQERLNPSEALVRLPIPAADFHIPDPEWYGLTDPKKQFTWLQQADTSIFHLPCFEGLHRLEASLKWTPILHGSGRVSLTETVIQMGPNSRELLSLQLPQLCSRNYVNIRRGVSVLQVLVDEELEPDITSNKMAELAAPERNLDIISSTTNTTNKSLATPSLDDLLGSRRQSLRRKVDNEAETLLLGADDPSAAGSLLTSFIQLRHPKKLKTTSSSSQARATSTRVPQTNDAHAPPTAEEDILRKLQEAPAPMVYLPMEACRYIVSMSLSRKIISYIEKSWQQVELIDRDFSQYNTIAWSPGSAQRKELISSLAFEADISLCPAAGLIVTTILKVKQKPLPGSTTLTPFRERVKTVSGKYEVLFILVSETNPLGEYVGSPTASDIAGYADFVRFTTSLRAGISTFLISGSEVTASKWASSILSRYSSQARQFGQFLDFRDGTWELFLRRAGLNISAAQVITGLLVSEYRELGLAKFMGMNAEQRVSKYGQIMGGGRVLNNVSRVLDQEWV</sequence>
<reference evidence="4" key="1">
    <citation type="submission" date="2021-04" db="EMBL/GenBank/DDBJ databases">
        <title>Draft genome of Fusarium avenaceum strain F156N33, isolated from an atmospheric sample in Virginia.</title>
        <authorList>
            <person name="Yang S."/>
            <person name="Vinatzer B.A."/>
            <person name="Coleman J."/>
        </authorList>
    </citation>
    <scope>NUCLEOTIDE SEQUENCE</scope>
    <source>
        <strain evidence="4">F156N33</strain>
    </source>
</reference>
<organism evidence="4 5">
    <name type="scientific">Fusarium avenaceum</name>
    <dbReference type="NCBI Taxonomy" id="40199"/>
    <lineage>
        <taxon>Eukaryota</taxon>
        <taxon>Fungi</taxon>
        <taxon>Dikarya</taxon>
        <taxon>Ascomycota</taxon>
        <taxon>Pezizomycotina</taxon>
        <taxon>Sordariomycetes</taxon>
        <taxon>Hypocreomycetidae</taxon>
        <taxon>Hypocreales</taxon>
        <taxon>Nectriaceae</taxon>
        <taxon>Fusarium</taxon>
        <taxon>Fusarium tricinctum species complex</taxon>
    </lineage>
</organism>
<accession>A0A9P7GWP3</accession>
<dbReference type="EMBL" id="JAGPUO010000014">
    <property type="protein sequence ID" value="KAG5658367.1"/>
    <property type="molecule type" value="Genomic_DNA"/>
</dbReference>
<dbReference type="InterPro" id="IPR057559">
    <property type="entry name" value="SAM_6"/>
</dbReference>
<gene>
    <name evidence="4" type="ORF">KAF25_010548</name>
</gene>
<feature type="region of interest" description="Disordered" evidence="1">
    <location>
        <begin position="571"/>
        <end position="599"/>
    </location>
</feature>